<comment type="subcellular location">
    <subcellularLocation>
        <location evidence="1">Nucleus</location>
    </subcellularLocation>
</comment>
<dbReference type="PANTHER" id="PTHR31072:SF276">
    <property type="entry name" value="SAP DOMAIN-CONTAINING PROTEIN"/>
    <property type="match status" value="1"/>
</dbReference>
<feature type="compositionally biased region" description="Polar residues" evidence="6">
    <location>
        <begin position="324"/>
        <end position="335"/>
    </location>
</feature>
<evidence type="ECO:0000256" key="1">
    <source>
        <dbReference type="ARBA" id="ARBA00004123"/>
    </source>
</evidence>
<evidence type="ECO:0000256" key="3">
    <source>
        <dbReference type="ARBA" id="ARBA00023125"/>
    </source>
</evidence>
<evidence type="ECO:0000313" key="8">
    <source>
        <dbReference type="EMBL" id="KAD3066790.1"/>
    </source>
</evidence>
<feature type="domain" description="TCP" evidence="7">
    <location>
        <begin position="40"/>
        <end position="98"/>
    </location>
</feature>
<comment type="caution">
    <text evidence="8">The sequence shown here is derived from an EMBL/GenBank/DDBJ whole genome shotgun (WGS) entry which is preliminary data.</text>
</comment>
<keyword evidence="4" id="KW-0804">Transcription</keyword>
<evidence type="ECO:0000256" key="5">
    <source>
        <dbReference type="ARBA" id="ARBA00023242"/>
    </source>
</evidence>
<keyword evidence="2" id="KW-0805">Transcription regulation</keyword>
<dbReference type="PANTHER" id="PTHR31072">
    <property type="entry name" value="TRANSCRIPTION FACTOR TCP4-RELATED"/>
    <property type="match status" value="1"/>
</dbReference>
<proteinExistence type="predicted"/>
<dbReference type="GO" id="GO:0043565">
    <property type="term" value="F:sequence-specific DNA binding"/>
    <property type="evidence" value="ECO:0007669"/>
    <property type="project" value="TreeGrafter"/>
</dbReference>
<protein>
    <recommendedName>
        <fullName evidence="7">TCP domain-containing protein</fullName>
    </recommendedName>
</protein>
<keyword evidence="3" id="KW-0238">DNA-binding</keyword>
<reference evidence="8 9" key="1">
    <citation type="submission" date="2019-05" db="EMBL/GenBank/DDBJ databases">
        <title>Mikania micrantha, genome provides insights into the molecular mechanism of rapid growth.</title>
        <authorList>
            <person name="Liu B."/>
        </authorList>
    </citation>
    <scope>NUCLEOTIDE SEQUENCE [LARGE SCALE GENOMIC DNA]</scope>
    <source>
        <strain evidence="8">NLD-2019</strain>
        <tissue evidence="8">Leaf</tissue>
    </source>
</reference>
<dbReference type="Proteomes" id="UP000326396">
    <property type="component" value="Linkage Group LG7"/>
</dbReference>
<name>A0A5N6LYT5_9ASTR</name>
<evidence type="ECO:0000256" key="2">
    <source>
        <dbReference type="ARBA" id="ARBA00023015"/>
    </source>
</evidence>
<keyword evidence="9" id="KW-1185">Reference proteome</keyword>
<dbReference type="InterPro" id="IPR017887">
    <property type="entry name" value="TF_TCP_subgr"/>
</dbReference>
<evidence type="ECO:0000313" key="9">
    <source>
        <dbReference type="Proteomes" id="UP000326396"/>
    </source>
</evidence>
<dbReference type="OrthoDB" id="1927134at2759"/>
<dbReference type="Pfam" id="PF03634">
    <property type="entry name" value="TCP"/>
    <property type="match status" value="1"/>
</dbReference>
<dbReference type="InterPro" id="IPR005333">
    <property type="entry name" value="Transcription_factor_TCP"/>
</dbReference>
<sequence length="335" mass="37032">MEENNHHHLLNHRPARWRNTGGDGKIVKVDGGHIIRSTGKKDRHSKVLTAKGPRDRRVRLSAHTAIQFYDVQDRLGYDRPSKAVDWLIKQAKSSIDELAKLPAWKPTVGSTPVVNLEQKPDNENVNYHHLSELNEHPDEDIVDNYKGNFHVSSFLPASHDSIKSIFPTGSSSSPASNNGYSAMQFHHSLSQNQDLKLSLQSFQNPIFDSSGWPENDGISGSVFNSPAATRTTPFLRPLVGKPTNSQLLNYISQRRPLQSSNSPAVRAWVNPPPFSGAGIGQDHTLGFHHPSYMPGIGSGIGEFSGFDYPARIWGDEEEHDGISNKPSSASSDSRH</sequence>
<accession>A0A5N6LYT5</accession>
<keyword evidence="5" id="KW-0539">Nucleus</keyword>
<dbReference type="PROSITE" id="PS51369">
    <property type="entry name" value="TCP"/>
    <property type="match status" value="1"/>
</dbReference>
<feature type="compositionally biased region" description="Basic residues" evidence="6">
    <location>
        <begin position="7"/>
        <end position="16"/>
    </location>
</feature>
<gene>
    <name evidence="8" type="ORF">E3N88_34670</name>
</gene>
<dbReference type="GO" id="GO:0005634">
    <property type="term" value="C:nucleus"/>
    <property type="evidence" value="ECO:0007669"/>
    <property type="project" value="UniProtKB-SubCell"/>
</dbReference>
<organism evidence="8 9">
    <name type="scientific">Mikania micrantha</name>
    <name type="common">bitter vine</name>
    <dbReference type="NCBI Taxonomy" id="192012"/>
    <lineage>
        <taxon>Eukaryota</taxon>
        <taxon>Viridiplantae</taxon>
        <taxon>Streptophyta</taxon>
        <taxon>Embryophyta</taxon>
        <taxon>Tracheophyta</taxon>
        <taxon>Spermatophyta</taxon>
        <taxon>Magnoliopsida</taxon>
        <taxon>eudicotyledons</taxon>
        <taxon>Gunneridae</taxon>
        <taxon>Pentapetalae</taxon>
        <taxon>asterids</taxon>
        <taxon>campanulids</taxon>
        <taxon>Asterales</taxon>
        <taxon>Asteraceae</taxon>
        <taxon>Asteroideae</taxon>
        <taxon>Heliantheae alliance</taxon>
        <taxon>Eupatorieae</taxon>
        <taxon>Mikania</taxon>
    </lineage>
</organism>
<evidence type="ECO:0000256" key="4">
    <source>
        <dbReference type="ARBA" id="ARBA00023163"/>
    </source>
</evidence>
<evidence type="ECO:0000256" key="6">
    <source>
        <dbReference type="SAM" id="MobiDB-lite"/>
    </source>
</evidence>
<evidence type="ECO:0000259" key="7">
    <source>
        <dbReference type="PROSITE" id="PS51369"/>
    </source>
</evidence>
<feature type="region of interest" description="Disordered" evidence="6">
    <location>
        <begin position="315"/>
        <end position="335"/>
    </location>
</feature>
<dbReference type="EMBL" id="SZYD01000017">
    <property type="protein sequence ID" value="KAD3066790.1"/>
    <property type="molecule type" value="Genomic_DNA"/>
</dbReference>
<dbReference type="AlphaFoldDB" id="A0A5N6LYT5"/>
<dbReference type="GO" id="GO:0003700">
    <property type="term" value="F:DNA-binding transcription factor activity"/>
    <property type="evidence" value="ECO:0007669"/>
    <property type="project" value="InterPro"/>
</dbReference>
<feature type="region of interest" description="Disordered" evidence="6">
    <location>
        <begin position="1"/>
        <end position="23"/>
    </location>
</feature>